<proteinExistence type="predicted"/>
<name>A0A2S5ADM4_9FLAO</name>
<sequence length="111" mass="12729">MINCSNIKLEENRLVGHWTGKIPETSAELYFNKDGRGSIFYSNFKSTIYFKYIIKHDSILSLGRGISKSEHYFKIKGAELQLRPIKSDEETTDIINEFTFSKVLSNSASNK</sequence>
<dbReference type="EMBL" id="PQVG01000003">
    <property type="protein sequence ID" value="POY40399.1"/>
    <property type="molecule type" value="Genomic_DNA"/>
</dbReference>
<dbReference type="Proteomes" id="UP000237310">
    <property type="component" value="Unassembled WGS sequence"/>
</dbReference>
<evidence type="ECO:0000313" key="2">
    <source>
        <dbReference type="Proteomes" id="UP000237310"/>
    </source>
</evidence>
<reference evidence="1 2" key="1">
    <citation type="submission" date="2018-01" db="EMBL/GenBank/DDBJ databases">
        <authorList>
            <person name="Gaut B.S."/>
            <person name="Morton B.R."/>
            <person name="Clegg M.T."/>
            <person name="Duvall M.R."/>
        </authorList>
    </citation>
    <scope>NUCLEOTIDE SEQUENCE [LARGE SCALE GENOMIC DNA]</scope>
    <source>
        <strain evidence="1 2">HR-AY</strain>
    </source>
</reference>
<keyword evidence="2" id="KW-1185">Reference proteome</keyword>
<protein>
    <submittedName>
        <fullName evidence="1">Uncharacterized protein</fullName>
    </submittedName>
</protein>
<dbReference type="AlphaFoldDB" id="A0A2S5ADM4"/>
<comment type="caution">
    <text evidence="1">The sequence shown here is derived from an EMBL/GenBank/DDBJ whole genome shotgun (WGS) entry which is preliminary data.</text>
</comment>
<evidence type="ECO:0000313" key="1">
    <source>
        <dbReference type="EMBL" id="POY40399.1"/>
    </source>
</evidence>
<accession>A0A2S5ADM4</accession>
<gene>
    <name evidence="1" type="ORF">C3L50_07080</name>
</gene>
<organism evidence="1 2">
    <name type="scientific">Flavobacterium alvei</name>
    <dbReference type="NCBI Taxonomy" id="2080416"/>
    <lineage>
        <taxon>Bacteria</taxon>
        <taxon>Pseudomonadati</taxon>
        <taxon>Bacteroidota</taxon>
        <taxon>Flavobacteriia</taxon>
        <taxon>Flavobacteriales</taxon>
        <taxon>Flavobacteriaceae</taxon>
        <taxon>Flavobacterium</taxon>
    </lineage>
</organism>